<feature type="domain" description="Cytochrome b/b6 N-terminal region profile" evidence="13">
    <location>
        <begin position="30"/>
        <end position="241"/>
    </location>
</feature>
<feature type="transmembrane region" description="Helical" evidence="12">
    <location>
        <begin position="348"/>
        <end position="366"/>
    </location>
</feature>
<feature type="transmembrane region" description="Helical" evidence="12">
    <location>
        <begin position="62"/>
        <end position="84"/>
    </location>
</feature>
<dbReference type="GO" id="GO:0046872">
    <property type="term" value="F:metal ion binding"/>
    <property type="evidence" value="ECO:0007669"/>
    <property type="project" value="UniProtKB-KW"/>
</dbReference>
<dbReference type="InterPro" id="IPR005797">
    <property type="entry name" value="Cyt_b/b6_N"/>
</dbReference>
<organism evidence="15 16">
    <name type="scientific">Candidatus Nitrosymbiomonas proteolyticus</name>
    <dbReference type="NCBI Taxonomy" id="2608984"/>
    <lineage>
        <taxon>Bacteria</taxon>
        <taxon>Bacillati</taxon>
        <taxon>Armatimonadota</taxon>
        <taxon>Armatimonadota incertae sedis</taxon>
        <taxon>Candidatus Nitrosymbiomonas</taxon>
    </lineage>
</organism>
<feature type="transmembrane region" description="Helical" evidence="12">
    <location>
        <begin position="111"/>
        <end position="132"/>
    </location>
</feature>
<dbReference type="InterPro" id="IPR027387">
    <property type="entry name" value="Cytb/b6-like_sf"/>
</dbReference>
<dbReference type="Pfam" id="PF00032">
    <property type="entry name" value="Cytochrom_B_C"/>
    <property type="match status" value="1"/>
</dbReference>
<dbReference type="GO" id="GO:0022904">
    <property type="term" value="P:respiratory electron transport chain"/>
    <property type="evidence" value="ECO:0007669"/>
    <property type="project" value="InterPro"/>
</dbReference>
<feature type="compositionally biased region" description="Basic and acidic residues" evidence="11">
    <location>
        <begin position="10"/>
        <end position="24"/>
    </location>
</feature>
<evidence type="ECO:0000256" key="11">
    <source>
        <dbReference type="SAM" id="MobiDB-lite"/>
    </source>
</evidence>
<keyword evidence="9" id="KW-0408">Iron</keyword>
<evidence type="ECO:0000313" key="16">
    <source>
        <dbReference type="Proteomes" id="UP000662873"/>
    </source>
</evidence>
<dbReference type="InterPro" id="IPR005798">
    <property type="entry name" value="Cyt_b/b6_C"/>
</dbReference>
<evidence type="ECO:0000256" key="4">
    <source>
        <dbReference type="ARBA" id="ARBA00022660"/>
    </source>
</evidence>
<proteinExistence type="predicted"/>
<evidence type="ECO:0000256" key="3">
    <source>
        <dbReference type="ARBA" id="ARBA00022617"/>
    </source>
</evidence>
<feature type="region of interest" description="Disordered" evidence="11">
    <location>
        <begin position="1"/>
        <end position="24"/>
    </location>
</feature>
<accession>A0A809R5J4</accession>
<dbReference type="GO" id="GO:0009055">
    <property type="term" value="F:electron transfer activity"/>
    <property type="evidence" value="ECO:0007669"/>
    <property type="project" value="InterPro"/>
</dbReference>
<evidence type="ECO:0000259" key="14">
    <source>
        <dbReference type="PROSITE" id="PS51003"/>
    </source>
</evidence>
<dbReference type="PROSITE" id="PS51003">
    <property type="entry name" value="CYTB_CTER"/>
    <property type="match status" value="1"/>
</dbReference>
<evidence type="ECO:0000256" key="9">
    <source>
        <dbReference type="ARBA" id="ARBA00023004"/>
    </source>
</evidence>
<feature type="domain" description="Cytochrome b/b6 C-terminal region profile" evidence="14">
    <location>
        <begin position="241"/>
        <end position="388"/>
    </location>
</feature>
<feature type="transmembrane region" description="Helical" evidence="12">
    <location>
        <begin position="144"/>
        <end position="164"/>
    </location>
</feature>
<evidence type="ECO:0000256" key="2">
    <source>
        <dbReference type="ARBA" id="ARBA00022448"/>
    </source>
</evidence>
<keyword evidence="10 12" id="KW-0472">Membrane</keyword>
<gene>
    <name evidence="15" type="ORF">NPRO_04250</name>
</gene>
<dbReference type="PROSITE" id="PS51002">
    <property type="entry name" value="CYTB_NTER"/>
    <property type="match status" value="1"/>
</dbReference>
<feature type="transmembrane region" description="Helical" evidence="12">
    <location>
        <begin position="252"/>
        <end position="275"/>
    </location>
</feature>
<dbReference type="AlphaFoldDB" id="A0A809R5J4"/>
<comment type="subcellular location">
    <subcellularLocation>
        <location evidence="1">Membrane</location>
        <topology evidence="1">Multi-pass membrane protein</topology>
    </subcellularLocation>
</comment>
<dbReference type="GO" id="GO:0016491">
    <property type="term" value="F:oxidoreductase activity"/>
    <property type="evidence" value="ECO:0007669"/>
    <property type="project" value="InterPro"/>
</dbReference>
<evidence type="ECO:0000256" key="5">
    <source>
        <dbReference type="ARBA" id="ARBA00022692"/>
    </source>
</evidence>
<dbReference type="InterPro" id="IPR048259">
    <property type="entry name" value="Cytochrome_b_N_euk/bac"/>
</dbReference>
<keyword evidence="6" id="KW-0479">Metal-binding</keyword>
<dbReference type="KEGG" id="npy:NPRO_04250"/>
<keyword evidence="4" id="KW-0679">Respiratory chain</keyword>
<dbReference type="PANTHER" id="PTHR19271">
    <property type="entry name" value="CYTOCHROME B"/>
    <property type="match status" value="1"/>
</dbReference>
<name>A0A809R5J4_9BACT</name>
<dbReference type="EMBL" id="AP021858">
    <property type="protein sequence ID" value="BBO22830.1"/>
    <property type="molecule type" value="Genomic_DNA"/>
</dbReference>
<dbReference type="CDD" id="cd00284">
    <property type="entry name" value="Cytochrome_b_N"/>
    <property type="match status" value="1"/>
</dbReference>
<evidence type="ECO:0000259" key="13">
    <source>
        <dbReference type="PROSITE" id="PS51002"/>
    </source>
</evidence>
<keyword evidence="8 12" id="KW-1133">Transmembrane helix</keyword>
<keyword evidence="2" id="KW-0813">Transport</keyword>
<dbReference type="GO" id="GO:0016020">
    <property type="term" value="C:membrane"/>
    <property type="evidence" value="ECO:0007669"/>
    <property type="project" value="UniProtKB-SubCell"/>
</dbReference>
<dbReference type="PANTHER" id="PTHR19271:SF16">
    <property type="entry name" value="CYTOCHROME B"/>
    <property type="match status" value="1"/>
</dbReference>
<protein>
    <submittedName>
        <fullName evidence="15">Quinol:cytochrome C oxidoreductase</fullName>
    </submittedName>
</protein>
<keyword evidence="5 12" id="KW-0812">Transmembrane</keyword>
<evidence type="ECO:0000256" key="1">
    <source>
        <dbReference type="ARBA" id="ARBA00004141"/>
    </source>
</evidence>
<evidence type="ECO:0000313" key="15">
    <source>
        <dbReference type="EMBL" id="BBO22830.1"/>
    </source>
</evidence>
<evidence type="ECO:0000256" key="7">
    <source>
        <dbReference type="ARBA" id="ARBA00022982"/>
    </source>
</evidence>
<feature type="transmembrane region" description="Helical" evidence="12">
    <location>
        <begin position="210"/>
        <end position="231"/>
    </location>
</feature>
<dbReference type="InterPro" id="IPR016174">
    <property type="entry name" value="Di-haem_cyt_TM"/>
</dbReference>
<keyword evidence="7" id="KW-0249">Electron transport</keyword>
<dbReference type="SUPFAM" id="SSF81342">
    <property type="entry name" value="Transmembrane di-heme cytochromes"/>
    <property type="match status" value="1"/>
</dbReference>
<keyword evidence="3" id="KW-0349">Heme</keyword>
<evidence type="ECO:0000256" key="8">
    <source>
        <dbReference type="ARBA" id="ARBA00022989"/>
    </source>
</evidence>
<sequence length="388" mass="43039">MPDSLTPERPTTRTEELPKEEELRRDRPSFGDWMELRLGWWGFVRKNLDEPMPPGVGWWQTLGNLLLTLLLFQFVTGFALAMFYSPSTQDAHASVKHITFEVPLGSFVRGLHVWGSTAIVIVTVLHILRVFFWGSYKKPRELTWLVGCIIFNLILGFSFTGYLLPWDQKAYWATVVGTRIAGTVPGIGEQLMALVRGGEEVGALTLTRFYAIHVMLLPALLIVCTGLHLYLVRRHHIAGPVLPQRGKPVPFYPVQLFKDAVVVLGGMGIVAYLALAFPPALEAIADPTGTDFSPRPEWYFLGLYELLKIMPAGYEVVATIIVPGLVSIGMLFLPWLDRSPSRHPARRQWIIVAGIAVILMIGVMTLKGILETPPPGAHAAPATASAQE</sequence>
<feature type="transmembrane region" description="Helical" evidence="12">
    <location>
        <begin position="316"/>
        <end position="336"/>
    </location>
</feature>
<dbReference type="Proteomes" id="UP000662873">
    <property type="component" value="Chromosome"/>
</dbReference>
<dbReference type="Pfam" id="PF00033">
    <property type="entry name" value="Cytochrome_B"/>
    <property type="match status" value="1"/>
</dbReference>
<dbReference type="Gene3D" id="1.20.810.10">
    <property type="entry name" value="Cytochrome Bc1 Complex, Chain C"/>
    <property type="match status" value="1"/>
</dbReference>
<reference evidence="15" key="1">
    <citation type="journal article" name="DNA Res.">
        <title>The physiological potential of anammox bacteria as revealed by their core genome structure.</title>
        <authorList>
            <person name="Okubo T."/>
            <person name="Toyoda A."/>
            <person name="Fukuhara K."/>
            <person name="Uchiyama I."/>
            <person name="Harigaya Y."/>
            <person name="Kuroiwa M."/>
            <person name="Suzuki T."/>
            <person name="Murakami Y."/>
            <person name="Suwa Y."/>
            <person name="Takami H."/>
        </authorList>
    </citation>
    <scope>NUCLEOTIDE SEQUENCE</scope>
    <source>
        <strain evidence="15">317325-2</strain>
    </source>
</reference>
<dbReference type="SUPFAM" id="SSF81648">
    <property type="entry name" value="a domain/subunit of cytochrome bc1 complex (Ubiquinol-cytochrome c reductase)"/>
    <property type="match status" value="1"/>
</dbReference>
<evidence type="ECO:0000256" key="12">
    <source>
        <dbReference type="SAM" id="Phobius"/>
    </source>
</evidence>
<dbReference type="InterPro" id="IPR036150">
    <property type="entry name" value="Cyt_b/b6_C_sf"/>
</dbReference>
<evidence type="ECO:0000256" key="10">
    <source>
        <dbReference type="ARBA" id="ARBA00023136"/>
    </source>
</evidence>
<evidence type="ECO:0000256" key="6">
    <source>
        <dbReference type="ARBA" id="ARBA00022723"/>
    </source>
</evidence>